<organism evidence="2 3">
    <name type="scientific">Sphingomonas pokkalii</name>
    <dbReference type="NCBI Taxonomy" id="2175090"/>
    <lineage>
        <taxon>Bacteria</taxon>
        <taxon>Pseudomonadati</taxon>
        <taxon>Pseudomonadota</taxon>
        <taxon>Alphaproteobacteria</taxon>
        <taxon>Sphingomonadales</taxon>
        <taxon>Sphingomonadaceae</taxon>
        <taxon>Sphingomonas</taxon>
    </lineage>
</organism>
<dbReference type="InterPro" id="IPR051049">
    <property type="entry name" value="Dienelactone_hydrolase-like"/>
</dbReference>
<keyword evidence="3" id="KW-1185">Reference proteome</keyword>
<sequence>MSTLTIDALDESGSFSAYVARPEGTPRAAILVIQEIFGVNEGIRQKCEDFAREGYLALAPDLFWRLKPGIELDADIPEEFQQALELFGKFDQDKGVADIESTIQVARAELGGGKVGAVGFCLGGRLAYMAAARTDIDASVGYYAVGIDGLLGEKHAIAKPLLLHIPTADHFVLPEVQAKMHAGLDDHPKVTLYDYPGEDHGFAAELGKRRSEEAAQLADKRTADFFAAHLA</sequence>
<dbReference type="InterPro" id="IPR029058">
    <property type="entry name" value="AB_hydrolase_fold"/>
</dbReference>
<dbReference type="GO" id="GO:0016787">
    <property type="term" value="F:hydrolase activity"/>
    <property type="evidence" value="ECO:0007669"/>
    <property type="project" value="InterPro"/>
</dbReference>
<dbReference type="EMBL" id="QENQ01000001">
    <property type="protein sequence ID" value="PVX28270.1"/>
    <property type="molecule type" value="Genomic_DNA"/>
</dbReference>
<comment type="caution">
    <text evidence="2">The sequence shown here is derived from an EMBL/GenBank/DDBJ whole genome shotgun (WGS) entry which is preliminary data.</text>
</comment>
<dbReference type="SUPFAM" id="SSF53474">
    <property type="entry name" value="alpha/beta-Hydrolases"/>
    <property type="match status" value="1"/>
</dbReference>
<dbReference type="PANTHER" id="PTHR46623:SF6">
    <property type="entry name" value="ALPHA_BETA-HYDROLASES SUPERFAMILY PROTEIN"/>
    <property type="match status" value="1"/>
</dbReference>
<dbReference type="AlphaFoldDB" id="A0A2U0SAA5"/>
<evidence type="ECO:0000259" key="1">
    <source>
        <dbReference type="Pfam" id="PF01738"/>
    </source>
</evidence>
<reference evidence="2 3" key="1">
    <citation type="submission" date="2018-05" db="EMBL/GenBank/DDBJ databases">
        <title>Description of Sphingomonas pokkalii sp nov, isolated from the rhizosphere of saline tolerant pokkali rice and its draft genome analysis.</title>
        <authorList>
            <person name="Menon R."/>
            <person name="Kumari S."/>
            <person name="Rameshkumar N."/>
        </authorList>
    </citation>
    <scope>NUCLEOTIDE SEQUENCE [LARGE SCALE GENOMIC DNA]</scope>
    <source>
        <strain evidence="2 3">L3B27</strain>
    </source>
</reference>
<evidence type="ECO:0000313" key="2">
    <source>
        <dbReference type="EMBL" id="PVX28270.1"/>
    </source>
</evidence>
<evidence type="ECO:0000313" key="3">
    <source>
        <dbReference type="Proteomes" id="UP000245890"/>
    </source>
</evidence>
<dbReference type="RefSeq" id="WP_116467721.1">
    <property type="nucleotide sequence ID" value="NZ_QENQ01000001.1"/>
</dbReference>
<accession>A0A2U0SAA5</accession>
<proteinExistence type="predicted"/>
<name>A0A2U0SAA5_9SPHN</name>
<dbReference type="Proteomes" id="UP000245890">
    <property type="component" value="Unassembled WGS sequence"/>
</dbReference>
<dbReference type="Pfam" id="PF01738">
    <property type="entry name" value="DLH"/>
    <property type="match status" value="1"/>
</dbReference>
<feature type="domain" description="Dienelactone hydrolase" evidence="1">
    <location>
        <begin position="15"/>
        <end position="229"/>
    </location>
</feature>
<dbReference type="Gene3D" id="3.40.50.1820">
    <property type="entry name" value="alpha/beta hydrolase"/>
    <property type="match status" value="1"/>
</dbReference>
<protein>
    <submittedName>
        <fullName evidence="2">Carboxymethylenebutenolidase</fullName>
    </submittedName>
</protein>
<gene>
    <name evidence="2" type="ORF">DD559_02055</name>
</gene>
<dbReference type="InterPro" id="IPR002925">
    <property type="entry name" value="Dienelactn_hydro"/>
</dbReference>
<dbReference type="OrthoDB" id="9771666at2"/>
<dbReference type="PANTHER" id="PTHR46623">
    <property type="entry name" value="CARBOXYMETHYLENEBUTENOLIDASE-RELATED"/>
    <property type="match status" value="1"/>
</dbReference>